<dbReference type="PROSITE" id="PS51257">
    <property type="entry name" value="PROKAR_LIPOPROTEIN"/>
    <property type="match status" value="1"/>
</dbReference>
<dbReference type="RefSeq" id="WP_204663538.1">
    <property type="nucleotide sequence ID" value="NZ_JAFBDT010000007.1"/>
</dbReference>
<reference evidence="1 2" key="1">
    <citation type="submission" date="2021-01" db="EMBL/GenBank/DDBJ databases">
        <title>Genomic Encyclopedia of Type Strains, Phase IV (KMG-IV): sequencing the most valuable type-strain genomes for metagenomic binning, comparative biology and taxonomic classification.</title>
        <authorList>
            <person name="Goeker M."/>
        </authorList>
    </citation>
    <scope>NUCLEOTIDE SEQUENCE [LARGE SCALE GENOMIC DNA]</scope>
    <source>
        <strain evidence="1 2">DSM 24436</strain>
    </source>
</reference>
<name>A0ABS2MQQ1_9FIRM</name>
<dbReference type="Proteomes" id="UP000767854">
    <property type="component" value="Unassembled WGS sequence"/>
</dbReference>
<keyword evidence="2" id="KW-1185">Reference proteome</keyword>
<evidence type="ECO:0000313" key="2">
    <source>
        <dbReference type="Proteomes" id="UP000767854"/>
    </source>
</evidence>
<sequence length="286" mass="32020">MKIKILGVFLGIVLALTGCDLEPTENISIEKNIKTSIERVYASVLENDLEAILALTYADEQVEEMGVPVRETYQTSIDSALQAGFEGIDVSVEAVESIELDGQIYYKAQIVETYTYKNSETSSRDNVVYFAEESGEMKSLFNGLTGTFVEVNLPDRLNEAFEISNFKLYEKPDAADGFIVFTNESGVDYELGGEKSYAFHFELESGETISFKGGGYLWKNGEHIGVDLKFKIPMDTLKDQLVSIYLTESYPLGSPMDAPPENILLYGRDFSEQTWDEKVKTINENN</sequence>
<gene>
    <name evidence="1" type="ORF">JOC49_001283</name>
</gene>
<evidence type="ECO:0000313" key="1">
    <source>
        <dbReference type="EMBL" id="MBM7561742.1"/>
    </source>
</evidence>
<organism evidence="1 2">
    <name type="scientific">Fusibacter tunisiensis</name>
    <dbReference type="NCBI Taxonomy" id="1008308"/>
    <lineage>
        <taxon>Bacteria</taxon>
        <taxon>Bacillati</taxon>
        <taxon>Bacillota</taxon>
        <taxon>Clostridia</taxon>
        <taxon>Eubacteriales</taxon>
        <taxon>Eubacteriales Family XII. Incertae Sedis</taxon>
        <taxon>Fusibacter</taxon>
    </lineage>
</organism>
<protein>
    <submittedName>
        <fullName evidence="1">Uncharacterized protein</fullName>
    </submittedName>
</protein>
<dbReference type="EMBL" id="JAFBDT010000007">
    <property type="protein sequence ID" value="MBM7561742.1"/>
    <property type="molecule type" value="Genomic_DNA"/>
</dbReference>
<accession>A0ABS2MQQ1</accession>
<proteinExistence type="predicted"/>
<comment type="caution">
    <text evidence="1">The sequence shown here is derived from an EMBL/GenBank/DDBJ whole genome shotgun (WGS) entry which is preliminary data.</text>
</comment>